<dbReference type="PANTHER" id="PTHR42781">
    <property type="entry name" value="SPERMIDINE/PUTRESCINE IMPORT ATP-BINDING PROTEIN POTA"/>
    <property type="match status" value="1"/>
</dbReference>
<evidence type="ECO:0000256" key="3">
    <source>
        <dbReference type="ARBA" id="ARBA00022840"/>
    </source>
</evidence>
<dbReference type="FunFam" id="3.40.50.300:FF:000425">
    <property type="entry name" value="Probable ABC transporter, ATP-binding subunit"/>
    <property type="match status" value="1"/>
</dbReference>
<keyword evidence="1" id="KW-0813">Transport</keyword>
<dbReference type="InterPro" id="IPR050093">
    <property type="entry name" value="ABC_SmlMolc_Importer"/>
</dbReference>
<dbReference type="InterPro" id="IPR003593">
    <property type="entry name" value="AAA+_ATPase"/>
</dbReference>
<sequence length="341" mass="35354">MTRSQQGADLSITAVSVTYDGASAAALDAVTMTVPSGSVTAVLGPSGCGKSTLLRVIAGLTSPDSGLVTLDGADLAGVAPHRRGIGLMSQSNSLFPHLNVGGNVEFGLRMRKVPVGERRHRVAEVLELVGLPGWQDRRIDSLSGGEAQRVALARTLAPAPKVVLLDEPLGALDRSLRDRLVPDLAELFTLLSVTAVYVTHDQDEAFGIADQLAVMKAGRIVRIGPPAEVWADPGSEFVARFLGCPNVVDAHLEILPAGVDRSTGRVLVRSDSITLESGSATAPPDAVIHSVAFRGERCTVVVVLLDGGTSFEVSIASAEAAAVIAGDLVGVRIDPSGVRAI</sequence>
<dbReference type="InterPro" id="IPR017871">
    <property type="entry name" value="ABC_transporter-like_CS"/>
</dbReference>
<dbReference type="InterPro" id="IPR027417">
    <property type="entry name" value="P-loop_NTPase"/>
</dbReference>
<dbReference type="EMBL" id="CAEZUP010000016">
    <property type="protein sequence ID" value="CAB4603222.1"/>
    <property type="molecule type" value="Genomic_DNA"/>
</dbReference>
<evidence type="ECO:0000256" key="1">
    <source>
        <dbReference type="ARBA" id="ARBA00022448"/>
    </source>
</evidence>
<dbReference type="AlphaFoldDB" id="A0A6J6GPE0"/>
<dbReference type="SUPFAM" id="SSF52540">
    <property type="entry name" value="P-loop containing nucleoside triphosphate hydrolases"/>
    <property type="match status" value="1"/>
</dbReference>
<dbReference type="PANTHER" id="PTHR42781:SF4">
    <property type="entry name" value="SPERMIDINE_PUTRESCINE IMPORT ATP-BINDING PROTEIN POTA"/>
    <property type="match status" value="1"/>
</dbReference>
<dbReference type="SMART" id="SM00382">
    <property type="entry name" value="AAA"/>
    <property type="match status" value="1"/>
</dbReference>
<dbReference type="PROSITE" id="PS00211">
    <property type="entry name" value="ABC_TRANSPORTER_1"/>
    <property type="match status" value="1"/>
</dbReference>
<name>A0A6J6GPE0_9ZZZZ</name>
<dbReference type="PROSITE" id="PS50893">
    <property type="entry name" value="ABC_TRANSPORTER_2"/>
    <property type="match status" value="1"/>
</dbReference>
<gene>
    <name evidence="5" type="ORF">UFOPK1835_00575</name>
</gene>
<proteinExistence type="predicted"/>
<dbReference type="InterPro" id="IPR003439">
    <property type="entry name" value="ABC_transporter-like_ATP-bd"/>
</dbReference>
<dbReference type="GO" id="GO:0005524">
    <property type="term" value="F:ATP binding"/>
    <property type="evidence" value="ECO:0007669"/>
    <property type="project" value="UniProtKB-KW"/>
</dbReference>
<keyword evidence="3" id="KW-0067">ATP-binding</keyword>
<dbReference type="Pfam" id="PF00005">
    <property type="entry name" value="ABC_tran"/>
    <property type="match status" value="1"/>
</dbReference>
<evidence type="ECO:0000256" key="2">
    <source>
        <dbReference type="ARBA" id="ARBA00022741"/>
    </source>
</evidence>
<reference evidence="5" key="1">
    <citation type="submission" date="2020-05" db="EMBL/GenBank/DDBJ databases">
        <authorList>
            <person name="Chiriac C."/>
            <person name="Salcher M."/>
            <person name="Ghai R."/>
            <person name="Kavagutti S V."/>
        </authorList>
    </citation>
    <scope>NUCLEOTIDE SEQUENCE</scope>
</reference>
<organism evidence="5">
    <name type="scientific">freshwater metagenome</name>
    <dbReference type="NCBI Taxonomy" id="449393"/>
    <lineage>
        <taxon>unclassified sequences</taxon>
        <taxon>metagenomes</taxon>
        <taxon>ecological metagenomes</taxon>
    </lineage>
</organism>
<evidence type="ECO:0000313" key="5">
    <source>
        <dbReference type="EMBL" id="CAB4603222.1"/>
    </source>
</evidence>
<dbReference type="Gene3D" id="3.40.50.300">
    <property type="entry name" value="P-loop containing nucleotide triphosphate hydrolases"/>
    <property type="match status" value="1"/>
</dbReference>
<feature type="domain" description="ABC transporter" evidence="4">
    <location>
        <begin position="12"/>
        <end position="242"/>
    </location>
</feature>
<keyword evidence="2" id="KW-0547">Nucleotide-binding</keyword>
<evidence type="ECO:0000259" key="4">
    <source>
        <dbReference type="PROSITE" id="PS50893"/>
    </source>
</evidence>
<accession>A0A6J6GPE0</accession>
<dbReference type="GO" id="GO:0016887">
    <property type="term" value="F:ATP hydrolysis activity"/>
    <property type="evidence" value="ECO:0007669"/>
    <property type="project" value="InterPro"/>
</dbReference>
<protein>
    <submittedName>
        <fullName evidence="5">Unannotated protein</fullName>
    </submittedName>
</protein>